<name>A0A3A5KNI9_9HYPH</name>
<organism evidence="10 11">
    <name type="scientific">Mesorhizobium waimense</name>
    <dbReference type="NCBI Taxonomy" id="1300307"/>
    <lineage>
        <taxon>Bacteria</taxon>
        <taxon>Pseudomonadati</taxon>
        <taxon>Pseudomonadota</taxon>
        <taxon>Alphaproteobacteria</taxon>
        <taxon>Hyphomicrobiales</taxon>
        <taxon>Phyllobacteriaceae</taxon>
        <taxon>Mesorhizobium</taxon>
    </lineage>
</organism>
<evidence type="ECO:0000256" key="1">
    <source>
        <dbReference type="ARBA" id="ARBA00004202"/>
    </source>
</evidence>
<evidence type="ECO:0000256" key="6">
    <source>
        <dbReference type="ARBA" id="ARBA00022840"/>
    </source>
</evidence>
<comment type="caution">
    <text evidence="10">The sequence shown here is derived from an EMBL/GenBank/DDBJ whole genome shotgun (WGS) entry which is preliminary data.</text>
</comment>
<keyword evidence="3" id="KW-0813">Transport</keyword>
<dbReference type="PROSITE" id="PS00211">
    <property type="entry name" value="ABC_TRANSPORTER_1"/>
    <property type="match status" value="1"/>
</dbReference>
<evidence type="ECO:0000256" key="2">
    <source>
        <dbReference type="ARBA" id="ARBA00005417"/>
    </source>
</evidence>
<evidence type="ECO:0000313" key="11">
    <source>
        <dbReference type="Proteomes" id="UP000272706"/>
    </source>
</evidence>
<dbReference type="InterPro" id="IPR003593">
    <property type="entry name" value="AAA+_ATPase"/>
</dbReference>
<reference evidence="10 11" key="1">
    <citation type="submission" date="2018-09" db="EMBL/GenBank/DDBJ databases">
        <title>Mesorhizobium carmichaelinearum sp. nov. isolated from Carmichaelinea spp. root nodules in New Zealand.</title>
        <authorList>
            <person name="De Meyer S.E."/>
        </authorList>
    </citation>
    <scope>NUCLEOTIDE SEQUENCE [LARGE SCALE GENOMIC DNA]</scope>
    <source>
        <strain evidence="10 11">ICMP19557</strain>
    </source>
</reference>
<dbReference type="GO" id="GO:0005886">
    <property type="term" value="C:plasma membrane"/>
    <property type="evidence" value="ECO:0007669"/>
    <property type="project" value="UniProtKB-SubCell"/>
</dbReference>
<dbReference type="Gene3D" id="3.40.50.300">
    <property type="entry name" value="P-loop containing nucleotide triphosphate hydrolases"/>
    <property type="match status" value="1"/>
</dbReference>
<evidence type="ECO:0000256" key="7">
    <source>
        <dbReference type="ARBA" id="ARBA00022970"/>
    </source>
</evidence>
<dbReference type="SMART" id="SM00382">
    <property type="entry name" value="AAA"/>
    <property type="match status" value="1"/>
</dbReference>
<dbReference type="OrthoDB" id="9802264at2"/>
<dbReference type="PIRSF" id="PIRSF039085">
    <property type="entry name" value="ABC_ATPase_HisP"/>
    <property type="match status" value="1"/>
</dbReference>
<dbReference type="InterPro" id="IPR003439">
    <property type="entry name" value="ABC_transporter-like_ATP-bd"/>
</dbReference>
<dbReference type="EMBL" id="QZWZ01000025">
    <property type="protein sequence ID" value="RJT32692.1"/>
    <property type="molecule type" value="Genomic_DNA"/>
</dbReference>
<dbReference type="SUPFAM" id="SSF52540">
    <property type="entry name" value="P-loop containing nucleoside triphosphate hydrolases"/>
    <property type="match status" value="1"/>
</dbReference>
<dbReference type="InterPro" id="IPR027417">
    <property type="entry name" value="P-loop_NTPase"/>
</dbReference>
<dbReference type="InterPro" id="IPR017871">
    <property type="entry name" value="ABC_transporter-like_CS"/>
</dbReference>
<dbReference type="GO" id="GO:0005524">
    <property type="term" value="F:ATP binding"/>
    <property type="evidence" value="ECO:0007669"/>
    <property type="project" value="UniProtKB-KW"/>
</dbReference>
<dbReference type="GO" id="GO:0015424">
    <property type="term" value="F:ABC-type amino acid transporter activity"/>
    <property type="evidence" value="ECO:0007669"/>
    <property type="project" value="InterPro"/>
</dbReference>
<dbReference type="GO" id="GO:0016887">
    <property type="term" value="F:ATP hydrolysis activity"/>
    <property type="evidence" value="ECO:0007669"/>
    <property type="project" value="InterPro"/>
</dbReference>
<comment type="similarity">
    <text evidence="2">Belongs to the ABC transporter superfamily.</text>
</comment>
<dbReference type="Proteomes" id="UP000272706">
    <property type="component" value="Unassembled WGS sequence"/>
</dbReference>
<keyword evidence="11" id="KW-1185">Reference proteome</keyword>
<sequence>MAAGLYNANAFLQLRDVVKHYGTYVALKGVSLSVEKGQAVALIGPSGSGKSTLLRCINTLETISSGTIKVGDEEIGAETTASGRRQHSAKVLARQREDIGMVFQSFNLFPHMTALENVTSGPRLVRGHPASAAHKKGMELLHRVGLGDKAGSFPRQLSGGQQQRVAIARALAMEPKIMLFDEPTSALDPETVQEVLNVIREVRDTGMTMLIATHEMDFARHVSDRAIFMEAGHIVEQGVSSKVLFSPETERCRRFLAGLTGSVKGAAFSCAPQ</sequence>
<dbReference type="CDD" id="cd03262">
    <property type="entry name" value="ABC_HisP_GlnQ"/>
    <property type="match status" value="1"/>
</dbReference>
<keyword evidence="4" id="KW-1003">Cell membrane</keyword>
<dbReference type="AlphaFoldDB" id="A0A3A5KNI9"/>
<gene>
    <name evidence="10" type="ORF">D3227_26225</name>
</gene>
<dbReference type="PANTHER" id="PTHR43166:SF9">
    <property type="entry name" value="GLUTAMATE_ASPARTATE IMPORT ATP-BINDING PROTEIN GLTL"/>
    <property type="match status" value="1"/>
</dbReference>
<protein>
    <submittedName>
        <fullName evidence="10">Amino acid ABC transporter ATP-binding protein</fullName>
    </submittedName>
</protein>
<keyword evidence="5" id="KW-0547">Nucleotide-binding</keyword>
<keyword evidence="8" id="KW-0472">Membrane</keyword>
<dbReference type="RefSeq" id="WP_120017177.1">
    <property type="nucleotide sequence ID" value="NZ_QZWZ01000025.1"/>
</dbReference>
<evidence type="ECO:0000256" key="8">
    <source>
        <dbReference type="ARBA" id="ARBA00023136"/>
    </source>
</evidence>
<accession>A0A3A5KNI9</accession>
<evidence type="ECO:0000256" key="5">
    <source>
        <dbReference type="ARBA" id="ARBA00022741"/>
    </source>
</evidence>
<evidence type="ECO:0000256" key="3">
    <source>
        <dbReference type="ARBA" id="ARBA00022448"/>
    </source>
</evidence>
<keyword evidence="7" id="KW-0029">Amino-acid transport</keyword>
<evidence type="ECO:0000256" key="4">
    <source>
        <dbReference type="ARBA" id="ARBA00022475"/>
    </source>
</evidence>
<dbReference type="Pfam" id="PF00005">
    <property type="entry name" value="ABC_tran"/>
    <property type="match status" value="1"/>
</dbReference>
<dbReference type="InterPro" id="IPR050086">
    <property type="entry name" value="MetN_ABC_transporter-like"/>
</dbReference>
<evidence type="ECO:0000259" key="9">
    <source>
        <dbReference type="PROSITE" id="PS50893"/>
    </source>
</evidence>
<feature type="domain" description="ABC transporter" evidence="9">
    <location>
        <begin position="12"/>
        <end position="256"/>
    </location>
</feature>
<comment type="subcellular location">
    <subcellularLocation>
        <location evidence="1">Cell membrane</location>
        <topology evidence="1">Peripheral membrane protein</topology>
    </subcellularLocation>
</comment>
<dbReference type="PROSITE" id="PS50893">
    <property type="entry name" value="ABC_TRANSPORTER_2"/>
    <property type="match status" value="1"/>
</dbReference>
<dbReference type="PANTHER" id="PTHR43166">
    <property type="entry name" value="AMINO ACID IMPORT ATP-BINDING PROTEIN"/>
    <property type="match status" value="1"/>
</dbReference>
<evidence type="ECO:0000313" key="10">
    <source>
        <dbReference type="EMBL" id="RJT32692.1"/>
    </source>
</evidence>
<proteinExistence type="inferred from homology"/>
<keyword evidence="6 10" id="KW-0067">ATP-binding</keyword>
<dbReference type="InterPro" id="IPR030679">
    <property type="entry name" value="ABC_ATPase_HisP-typ"/>
</dbReference>